<reference evidence="1" key="1">
    <citation type="submission" date="2021-01" db="EMBL/GenBank/DDBJ databases">
        <authorList>
            <person name="Corre E."/>
            <person name="Pelletier E."/>
            <person name="Niang G."/>
            <person name="Scheremetjew M."/>
            <person name="Finn R."/>
            <person name="Kale V."/>
            <person name="Holt S."/>
            <person name="Cochrane G."/>
            <person name="Meng A."/>
            <person name="Brown T."/>
            <person name="Cohen L."/>
        </authorList>
    </citation>
    <scope>NUCLEOTIDE SEQUENCE</scope>
    <source>
        <strain evidence="1">DIVA3 518/3/11/1/6</strain>
    </source>
</reference>
<accession>A0A7S4I9I4</accession>
<sequence>MKLQPVYAEDGSLVTYSACISPLISKICVNVELDPFGDFFTNVTLSITVDHITIWSVETTLPELMEPNGGLCLDDDTVLEILALIPELHDDIEIILGILAITGCEPRGLFSMCFYFDPCEAYSSSICGCFEFDFQLLYWRGYCLYKFRGNIGCVGS</sequence>
<proteinExistence type="predicted"/>
<dbReference type="AlphaFoldDB" id="A0A7S4I9I4"/>
<protein>
    <submittedName>
        <fullName evidence="1">Uncharacterized protein</fullName>
    </submittedName>
</protein>
<evidence type="ECO:0000313" key="1">
    <source>
        <dbReference type="EMBL" id="CAE2222711.1"/>
    </source>
</evidence>
<name>A0A7S4I9I4_9EUKA</name>
<dbReference type="EMBL" id="HBKP01013760">
    <property type="protein sequence ID" value="CAE2222711.1"/>
    <property type="molecule type" value="Transcribed_RNA"/>
</dbReference>
<organism evidence="1">
    <name type="scientific">Vannella robusta</name>
    <dbReference type="NCBI Taxonomy" id="1487602"/>
    <lineage>
        <taxon>Eukaryota</taxon>
        <taxon>Amoebozoa</taxon>
        <taxon>Discosea</taxon>
        <taxon>Flabellinia</taxon>
        <taxon>Vannellidae</taxon>
        <taxon>Vannella</taxon>
    </lineage>
</organism>
<gene>
    <name evidence="1" type="ORF">VSP0166_LOCUS9801</name>
</gene>